<feature type="region of interest" description="Disordered" evidence="1">
    <location>
        <begin position="23"/>
        <end position="46"/>
    </location>
</feature>
<reference evidence="2 4" key="1">
    <citation type="submission" date="2018-04" db="EMBL/GenBank/DDBJ databases">
        <title>Draft genome sequence of Pseudomonas syringae pv. actinidiae biovar 1 strains isolated from kiwifruit in Kagawa prefecture.</title>
        <authorList>
            <person name="Tabuchi M."/>
            <person name="Saito M."/>
            <person name="Fujiwara S."/>
            <person name="Sasa N."/>
            <person name="Akimitsu K."/>
            <person name="Gomi K."/>
            <person name="Konishi-Sugita S."/>
            <person name="Hamano K."/>
            <person name="Kataoka I."/>
        </authorList>
    </citation>
    <scope>NUCLEOTIDE SEQUENCE [LARGE SCALE GENOMIC DNA]</scope>
    <source>
        <strain evidence="2 4">MAFF212206</strain>
    </source>
</reference>
<organism evidence="2 4">
    <name type="scientific">Pseudomonas syringae pv. actinidiae</name>
    <dbReference type="NCBI Taxonomy" id="103796"/>
    <lineage>
        <taxon>Bacteria</taxon>
        <taxon>Pseudomonadati</taxon>
        <taxon>Pseudomonadota</taxon>
        <taxon>Gammaproteobacteria</taxon>
        <taxon>Pseudomonadales</taxon>
        <taxon>Pseudomonadaceae</taxon>
        <taxon>Pseudomonas</taxon>
        <taxon>Pseudomonas syringae</taxon>
    </lineage>
</organism>
<dbReference type="EMBL" id="BGKA01000214">
    <property type="protein sequence ID" value="GBH19467.1"/>
    <property type="molecule type" value="Genomic_DNA"/>
</dbReference>
<dbReference type="Proteomes" id="UP000248291">
    <property type="component" value="Unassembled WGS sequence"/>
</dbReference>
<dbReference type="AlphaFoldDB" id="A0A2V0QGH8"/>
<evidence type="ECO:0000313" key="4">
    <source>
        <dbReference type="Proteomes" id="UP000247480"/>
    </source>
</evidence>
<evidence type="ECO:0000313" key="5">
    <source>
        <dbReference type="Proteomes" id="UP000248291"/>
    </source>
</evidence>
<evidence type="ECO:0000256" key="1">
    <source>
        <dbReference type="SAM" id="MobiDB-lite"/>
    </source>
</evidence>
<evidence type="ECO:0000313" key="3">
    <source>
        <dbReference type="EMBL" id="GBH19467.1"/>
    </source>
</evidence>
<evidence type="ECO:0000313" key="2">
    <source>
        <dbReference type="EMBL" id="GBH12226.1"/>
    </source>
</evidence>
<protein>
    <submittedName>
        <fullName evidence="2">Uncharacterized protein</fullName>
    </submittedName>
</protein>
<sequence>MCSDDGQGMTLCCSIGVMRSSPELHTLRDNPSDAENKNPEHFGSGF</sequence>
<feature type="compositionally biased region" description="Basic and acidic residues" evidence="1">
    <location>
        <begin position="25"/>
        <end position="40"/>
    </location>
</feature>
<dbReference type="Proteomes" id="UP000247480">
    <property type="component" value="Unassembled WGS sequence"/>
</dbReference>
<proteinExistence type="predicted"/>
<name>A0A2V0QGH8_PSESF</name>
<gene>
    <name evidence="2" type="ORF">KPSA1_05690</name>
    <name evidence="3" type="ORF">KPSA3_05476</name>
</gene>
<reference evidence="3 5" key="2">
    <citation type="submission" date="2018-04" db="EMBL/GenBank/DDBJ databases">
        <title>Draft genome sequence of Pseudomonas syringae pv. actinidiae biovar 3 strains isolated from kiwifruit in Kagawa prefecture.</title>
        <authorList>
            <person name="Tabuchi M."/>
            <person name="Saito M."/>
            <person name="Fujiwara S."/>
            <person name="Sasa N."/>
            <person name="Akimitsu K."/>
            <person name="Gomi K."/>
            <person name="Konishi-Sugita S."/>
            <person name="Hamano K."/>
            <person name="Kataoka I."/>
        </authorList>
    </citation>
    <scope>NUCLEOTIDE SEQUENCE [LARGE SCALE GENOMIC DNA]</scope>
    <source>
        <strain evidence="3 5">MAFF212211</strain>
    </source>
</reference>
<comment type="caution">
    <text evidence="2">The sequence shown here is derived from an EMBL/GenBank/DDBJ whole genome shotgun (WGS) entry which is preliminary data.</text>
</comment>
<dbReference type="EMBL" id="BGJZ01000299">
    <property type="protein sequence ID" value="GBH12226.1"/>
    <property type="molecule type" value="Genomic_DNA"/>
</dbReference>
<accession>A0A2V0QGH8</accession>